<dbReference type="EMBL" id="JBGUBD010000001">
    <property type="protein sequence ID" value="MFA9476667.1"/>
    <property type="molecule type" value="Genomic_DNA"/>
</dbReference>
<comment type="caution">
    <text evidence="1">The sequence shown here is derived from an EMBL/GenBank/DDBJ whole genome shotgun (WGS) entry which is preliminary data.</text>
</comment>
<protein>
    <recommendedName>
        <fullName evidence="3">Neutral/alkaline ceramidase-like enzyme</fullName>
    </recommendedName>
</protein>
<evidence type="ECO:0000313" key="2">
    <source>
        <dbReference type="Proteomes" id="UP001575105"/>
    </source>
</evidence>
<sequence length="480" mass="51848">MNTTTSSRSDPSSTPVWQPRAAAVHAGVARCDITPPTGIYARMWGAAEHDCAEGVHQPLTATVLAIRGNDGGEPLLLISLDWVFVTGEEELSLLRTPLLELLGGDPARLIIACTHTHAAGMMTLSRSNLPGGALIAPYLQHTAEQLRRASEQALQSSQTQPCTLTWSTGRCDLAANRDLPAADGLRDLCGFNPAAKVDDTLLVGRLTRQADDSMLATVVNYACHPTTLAWENRLLSPDYVGTMREVVESATGGAPCLFLQGASGELAPRLQYVADLAIAEGHGRQLGHAVLSTLAGMLPPRRKLVMEQVVESGAPLAVWGTAADEPSDAVSAICFQVDLPTKPMPTVEQLCAKLAGCTDRAQSERLRRQLRLVEQFRMNKAFACSVWAWRIGDALFVAQPNEAYSDLQQCLRSAFPQQAVLVMNVANGSCGYLYPRHLAGRNRYAVWQSPYTGEALDVLVNECQRHLTNLVVGPDASTRY</sequence>
<evidence type="ECO:0000313" key="1">
    <source>
        <dbReference type="EMBL" id="MFA9476667.1"/>
    </source>
</evidence>
<gene>
    <name evidence="1" type="ORF">ACERK3_00020</name>
</gene>
<dbReference type="Proteomes" id="UP001575105">
    <property type="component" value="Unassembled WGS sequence"/>
</dbReference>
<accession>A0ABV4U1F4</accession>
<keyword evidence="2" id="KW-1185">Reference proteome</keyword>
<name>A0ABV4U1F4_9BACT</name>
<dbReference type="RefSeq" id="WP_425343597.1">
    <property type="nucleotide sequence ID" value="NZ_JBGUBD010000001.1"/>
</dbReference>
<reference evidence="1 2" key="1">
    <citation type="submission" date="2024-08" db="EMBL/GenBank/DDBJ databases">
        <title>Whole-genome sequencing of halo(alkali)philic microorganisms from hypersaline lakes.</title>
        <authorList>
            <person name="Sorokin D.Y."/>
            <person name="Merkel A.Y."/>
            <person name="Messina E."/>
            <person name="Yakimov M."/>
        </authorList>
    </citation>
    <scope>NUCLEOTIDE SEQUENCE [LARGE SCALE GENOMIC DNA]</scope>
    <source>
        <strain evidence="1 2">AB-hyl4</strain>
    </source>
</reference>
<organism evidence="1 2">
    <name type="scientific">Natronomicrosphaera hydrolytica</name>
    <dbReference type="NCBI Taxonomy" id="3242702"/>
    <lineage>
        <taxon>Bacteria</taxon>
        <taxon>Pseudomonadati</taxon>
        <taxon>Planctomycetota</taxon>
        <taxon>Phycisphaerae</taxon>
        <taxon>Phycisphaerales</taxon>
        <taxon>Phycisphaeraceae</taxon>
        <taxon>Natronomicrosphaera</taxon>
    </lineage>
</organism>
<evidence type="ECO:0008006" key="3">
    <source>
        <dbReference type="Google" id="ProtNLM"/>
    </source>
</evidence>
<proteinExistence type="predicted"/>